<gene>
    <name evidence="1" type="ORF">E2C01_090331</name>
</gene>
<dbReference type="Proteomes" id="UP000324222">
    <property type="component" value="Unassembled WGS sequence"/>
</dbReference>
<proteinExistence type="predicted"/>
<evidence type="ECO:0000313" key="2">
    <source>
        <dbReference type="Proteomes" id="UP000324222"/>
    </source>
</evidence>
<reference evidence="1 2" key="1">
    <citation type="submission" date="2019-05" db="EMBL/GenBank/DDBJ databases">
        <title>Another draft genome of Portunus trituberculatus and its Hox gene families provides insights of decapod evolution.</title>
        <authorList>
            <person name="Jeong J.-H."/>
            <person name="Song I."/>
            <person name="Kim S."/>
            <person name="Choi T."/>
            <person name="Kim D."/>
            <person name="Ryu S."/>
            <person name="Kim W."/>
        </authorList>
    </citation>
    <scope>NUCLEOTIDE SEQUENCE [LARGE SCALE GENOMIC DNA]</scope>
    <source>
        <tissue evidence="1">Muscle</tissue>
    </source>
</reference>
<comment type="caution">
    <text evidence="1">The sequence shown here is derived from an EMBL/GenBank/DDBJ whole genome shotgun (WGS) entry which is preliminary data.</text>
</comment>
<accession>A0A5B7JKL3</accession>
<evidence type="ECO:0000313" key="1">
    <source>
        <dbReference type="EMBL" id="MPC95135.1"/>
    </source>
</evidence>
<dbReference type="AlphaFoldDB" id="A0A5B7JKL3"/>
<keyword evidence="2" id="KW-1185">Reference proteome</keyword>
<name>A0A5B7JKL3_PORTR</name>
<organism evidence="1 2">
    <name type="scientific">Portunus trituberculatus</name>
    <name type="common">Swimming crab</name>
    <name type="synonym">Neptunus trituberculatus</name>
    <dbReference type="NCBI Taxonomy" id="210409"/>
    <lineage>
        <taxon>Eukaryota</taxon>
        <taxon>Metazoa</taxon>
        <taxon>Ecdysozoa</taxon>
        <taxon>Arthropoda</taxon>
        <taxon>Crustacea</taxon>
        <taxon>Multicrustacea</taxon>
        <taxon>Malacostraca</taxon>
        <taxon>Eumalacostraca</taxon>
        <taxon>Eucarida</taxon>
        <taxon>Decapoda</taxon>
        <taxon>Pleocyemata</taxon>
        <taxon>Brachyura</taxon>
        <taxon>Eubrachyura</taxon>
        <taxon>Portunoidea</taxon>
        <taxon>Portunidae</taxon>
        <taxon>Portuninae</taxon>
        <taxon>Portunus</taxon>
    </lineage>
</organism>
<dbReference type="EMBL" id="VSRR010101135">
    <property type="protein sequence ID" value="MPC95135.1"/>
    <property type="molecule type" value="Genomic_DNA"/>
</dbReference>
<sequence length="85" mass="9857">MTRKLKQGWQHRRLWTRTSLWAVTEEGQREVREGPGKEARRWSRVGGERCSGAREDVIAMQETRKAARRKAKTMGDLHVVVGREA</sequence>
<protein>
    <submittedName>
        <fullName evidence="1">Uncharacterized protein</fullName>
    </submittedName>
</protein>